<dbReference type="HOGENOM" id="CLU_1611757_0_0_1"/>
<dbReference type="STRING" id="1036808.A0A0C3EA42"/>
<accession>A0A0C3EA42</accession>
<evidence type="ECO:0000313" key="3">
    <source>
        <dbReference type="Proteomes" id="UP000053989"/>
    </source>
</evidence>
<dbReference type="AlphaFoldDB" id="A0A0C3EA42"/>
<feature type="signal peptide" evidence="1">
    <location>
        <begin position="1"/>
        <end position="16"/>
    </location>
</feature>
<proteinExistence type="predicted"/>
<name>A0A0C3EA42_9AGAM</name>
<dbReference type="EMBL" id="KN822023">
    <property type="protein sequence ID" value="KIM65214.1"/>
    <property type="molecule type" value="Genomic_DNA"/>
</dbReference>
<sequence length="165" mass="16544">MLCLIFVGLAAGLATAVPMELSAPCPCLSSSGATASTSDAYGAAGGAQAANYMASSEAATATSVAYGAAWGAQTTNYGWGTSTASCGAPATSTAGGASTHTVIVAPTQGILRYVPFVVNASAGDTINFMWNANNHTVTKSSQLAVSLAIFFRHLEISCTTFSDLQ</sequence>
<evidence type="ECO:0000256" key="1">
    <source>
        <dbReference type="SAM" id="SignalP"/>
    </source>
</evidence>
<dbReference type="Gene3D" id="2.60.40.420">
    <property type="entry name" value="Cupredoxins - blue copper proteins"/>
    <property type="match status" value="1"/>
</dbReference>
<feature type="chain" id="PRO_5002163754" evidence="1">
    <location>
        <begin position="17"/>
        <end position="165"/>
    </location>
</feature>
<reference evidence="3" key="2">
    <citation type="submission" date="2015-01" db="EMBL/GenBank/DDBJ databases">
        <title>Evolutionary Origins and Diversification of the Mycorrhizal Mutualists.</title>
        <authorList>
            <consortium name="DOE Joint Genome Institute"/>
            <consortium name="Mycorrhizal Genomics Consortium"/>
            <person name="Kohler A."/>
            <person name="Kuo A."/>
            <person name="Nagy L.G."/>
            <person name="Floudas D."/>
            <person name="Copeland A."/>
            <person name="Barry K.W."/>
            <person name="Cichocki N."/>
            <person name="Veneault-Fourrey C."/>
            <person name="LaButti K."/>
            <person name="Lindquist E.A."/>
            <person name="Lipzen A."/>
            <person name="Lundell T."/>
            <person name="Morin E."/>
            <person name="Murat C."/>
            <person name="Riley R."/>
            <person name="Ohm R."/>
            <person name="Sun H."/>
            <person name="Tunlid A."/>
            <person name="Henrissat B."/>
            <person name="Grigoriev I.V."/>
            <person name="Hibbett D.S."/>
            <person name="Martin F."/>
        </authorList>
    </citation>
    <scope>NUCLEOTIDE SEQUENCE [LARGE SCALE GENOMIC DNA]</scope>
    <source>
        <strain evidence="3">Foug A</strain>
    </source>
</reference>
<gene>
    <name evidence="2" type="ORF">SCLCIDRAFT_530752</name>
</gene>
<reference evidence="2 3" key="1">
    <citation type="submission" date="2014-04" db="EMBL/GenBank/DDBJ databases">
        <authorList>
            <consortium name="DOE Joint Genome Institute"/>
            <person name="Kuo A."/>
            <person name="Kohler A."/>
            <person name="Nagy L.G."/>
            <person name="Floudas D."/>
            <person name="Copeland A."/>
            <person name="Barry K.W."/>
            <person name="Cichocki N."/>
            <person name="Veneault-Fourrey C."/>
            <person name="LaButti K."/>
            <person name="Lindquist E.A."/>
            <person name="Lipzen A."/>
            <person name="Lundell T."/>
            <person name="Morin E."/>
            <person name="Murat C."/>
            <person name="Sun H."/>
            <person name="Tunlid A."/>
            <person name="Henrissat B."/>
            <person name="Grigoriev I.V."/>
            <person name="Hibbett D.S."/>
            <person name="Martin F."/>
            <person name="Nordberg H.P."/>
            <person name="Cantor M.N."/>
            <person name="Hua S.X."/>
        </authorList>
    </citation>
    <scope>NUCLEOTIDE SEQUENCE [LARGE SCALE GENOMIC DNA]</scope>
    <source>
        <strain evidence="2 3">Foug A</strain>
    </source>
</reference>
<dbReference type="InterPro" id="IPR008972">
    <property type="entry name" value="Cupredoxin"/>
</dbReference>
<dbReference type="Proteomes" id="UP000053989">
    <property type="component" value="Unassembled WGS sequence"/>
</dbReference>
<dbReference type="OrthoDB" id="2331100at2759"/>
<keyword evidence="3" id="KW-1185">Reference proteome</keyword>
<organism evidence="2 3">
    <name type="scientific">Scleroderma citrinum Foug A</name>
    <dbReference type="NCBI Taxonomy" id="1036808"/>
    <lineage>
        <taxon>Eukaryota</taxon>
        <taxon>Fungi</taxon>
        <taxon>Dikarya</taxon>
        <taxon>Basidiomycota</taxon>
        <taxon>Agaricomycotina</taxon>
        <taxon>Agaricomycetes</taxon>
        <taxon>Agaricomycetidae</taxon>
        <taxon>Boletales</taxon>
        <taxon>Sclerodermatineae</taxon>
        <taxon>Sclerodermataceae</taxon>
        <taxon>Scleroderma</taxon>
    </lineage>
</organism>
<dbReference type="InParanoid" id="A0A0C3EA42"/>
<evidence type="ECO:0000313" key="2">
    <source>
        <dbReference type="EMBL" id="KIM65214.1"/>
    </source>
</evidence>
<protein>
    <submittedName>
        <fullName evidence="2">Uncharacterized protein</fullName>
    </submittedName>
</protein>
<keyword evidence="1" id="KW-0732">Signal</keyword>